<dbReference type="SUPFAM" id="SSF50331">
    <property type="entry name" value="MOP-like"/>
    <property type="match status" value="1"/>
</dbReference>
<dbReference type="InterPro" id="IPR005116">
    <property type="entry name" value="Transp-assoc_OB_typ1"/>
</dbReference>
<dbReference type="Pfam" id="PF00005">
    <property type="entry name" value="ABC_tran"/>
    <property type="match status" value="1"/>
</dbReference>
<dbReference type="OrthoDB" id="9802264at2"/>
<dbReference type="Gene3D" id="3.40.50.300">
    <property type="entry name" value="P-loop containing nucleotide triphosphate hydrolases"/>
    <property type="match status" value="1"/>
</dbReference>
<keyword evidence="12" id="KW-0378">Hydrolase</keyword>
<feature type="domain" description="ABC transporter" evidence="10">
    <location>
        <begin position="1"/>
        <end position="235"/>
    </location>
</feature>
<dbReference type="PROSITE" id="PS51866">
    <property type="entry name" value="MOP"/>
    <property type="match status" value="1"/>
</dbReference>
<dbReference type="PROSITE" id="PS50893">
    <property type="entry name" value="ABC_TRANSPORTER_2"/>
    <property type="match status" value="1"/>
</dbReference>
<sequence length="360" mass="39757">MTATDTIRARFQCAFPGFDLDVDLTLPATGITALFGHSGCGKTTLLRCMAGLQSASGTMTVFGESWQTDDIVRPVHQRPLALVFQETHLFPHLNVRKNLEFGYRRIPARERKIGFDHAVRWLGLESHLARMPAGLSGGERQRVAIARALLTSPKLLLMDEPLSALDLASKQDILPYLERLRDTLAIPIVYVSHSTAEVARLADHIVMMEAGRVVAQGPLRETLAGTDNPFRLEGDAGVLLEGHITDLDEPWHLALFSFDGGQLWLRRDDRINPGDSVRVQVLARDISLALVEHSDQSIQNLVPATIDRIDPDVDPGISLVRLLAGPTPFLSRLTTRAVDRLGLEPGRKVWMQIKSVALVN</sequence>
<dbReference type="GO" id="GO:0016887">
    <property type="term" value="F:ATP hydrolysis activity"/>
    <property type="evidence" value="ECO:0007669"/>
    <property type="project" value="InterPro"/>
</dbReference>
<keyword evidence="5" id="KW-0547">Nucleotide-binding</keyword>
<dbReference type="GO" id="GO:0016020">
    <property type="term" value="C:membrane"/>
    <property type="evidence" value="ECO:0007669"/>
    <property type="project" value="InterPro"/>
</dbReference>
<comment type="caution">
    <text evidence="12">The sequence shown here is derived from an EMBL/GenBank/DDBJ whole genome shotgun (WGS) entry which is preliminary data.</text>
</comment>
<evidence type="ECO:0000259" key="11">
    <source>
        <dbReference type="PROSITE" id="PS51866"/>
    </source>
</evidence>
<keyword evidence="8" id="KW-0472">Membrane</keyword>
<dbReference type="EMBL" id="LFBU01000001">
    <property type="protein sequence ID" value="KMQ76587.1"/>
    <property type="molecule type" value="Genomic_DNA"/>
</dbReference>
<dbReference type="GO" id="GO:0140359">
    <property type="term" value="F:ABC-type transporter activity"/>
    <property type="evidence" value="ECO:0007669"/>
    <property type="project" value="InterPro"/>
</dbReference>
<dbReference type="GO" id="GO:0015098">
    <property type="term" value="F:molybdate ion transmembrane transporter activity"/>
    <property type="evidence" value="ECO:0007669"/>
    <property type="project" value="InterPro"/>
</dbReference>
<keyword evidence="2" id="KW-1003">Cell membrane</keyword>
<dbReference type="InterPro" id="IPR011868">
    <property type="entry name" value="ModC_ABC_ATP-bd"/>
</dbReference>
<proteinExistence type="predicted"/>
<dbReference type="InterPro" id="IPR050334">
    <property type="entry name" value="Molybdenum_import_ModC"/>
</dbReference>
<evidence type="ECO:0000256" key="7">
    <source>
        <dbReference type="ARBA" id="ARBA00022967"/>
    </source>
</evidence>
<evidence type="ECO:0000256" key="4">
    <source>
        <dbReference type="ARBA" id="ARBA00022519"/>
    </source>
</evidence>
<accession>A0A0J7JEP0</accession>
<evidence type="ECO:0000256" key="2">
    <source>
        <dbReference type="ARBA" id="ARBA00022475"/>
    </source>
</evidence>
<evidence type="ECO:0000256" key="8">
    <source>
        <dbReference type="ARBA" id="ARBA00023136"/>
    </source>
</evidence>
<keyword evidence="7" id="KW-1278">Translocase</keyword>
<gene>
    <name evidence="12" type="ORF">Msub_12801</name>
</gene>
<keyword evidence="6 12" id="KW-0067">ATP-binding</keyword>
<dbReference type="PANTHER" id="PTHR43514">
    <property type="entry name" value="ABC TRANSPORTER I FAMILY MEMBER 10"/>
    <property type="match status" value="1"/>
</dbReference>
<dbReference type="Pfam" id="PF03459">
    <property type="entry name" value="TOBE"/>
    <property type="match status" value="1"/>
</dbReference>
<dbReference type="PROSITE" id="PS00211">
    <property type="entry name" value="ABC_TRANSPORTER_1"/>
    <property type="match status" value="1"/>
</dbReference>
<dbReference type="PATRIC" id="fig|1658765.3.peg.2822"/>
<dbReference type="InterPro" id="IPR003593">
    <property type="entry name" value="AAA+_ATPase"/>
</dbReference>
<evidence type="ECO:0000256" key="6">
    <source>
        <dbReference type="ARBA" id="ARBA00022840"/>
    </source>
</evidence>
<evidence type="ECO:0000313" key="13">
    <source>
        <dbReference type="Proteomes" id="UP000036102"/>
    </source>
</evidence>
<dbReference type="EC" id="3.6.3.29" evidence="12"/>
<evidence type="ECO:0000256" key="3">
    <source>
        <dbReference type="ARBA" id="ARBA00022505"/>
    </source>
</evidence>
<evidence type="ECO:0000256" key="1">
    <source>
        <dbReference type="ARBA" id="ARBA00022448"/>
    </source>
</evidence>
<evidence type="ECO:0000259" key="10">
    <source>
        <dbReference type="PROSITE" id="PS50893"/>
    </source>
</evidence>
<keyword evidence="4" id="KW-0997">Cell inner membrane</keyword>
<keyword evidence="13" id="KW-1185">Reference proteome</keyword>
<protein>
    <submittedName>
        <fullName evidence="12">Molybdenum ABC transporter, ATP-binding protein</fullName>
        <ecNumber evidence="12">3.6.3.29</ecNumber>
    </submittedName>
</protein>
<dbReference type="InterPro" id="IPR017871">
    <property type="entry name" value="ABC_transporter-like_CS"/>
</dbReference>
<keyword evidence="3 9" id="KW-0500">Molybdenum</keyword>
<dbReference type="InterPro" id="IPR004606">
    <property type="entry name" value="Mop_domain"/>
</dbReference>
<reference evidence="12 13" key="1">
    <citation type="submission" date="2015-06" db="EMBL/GenBank/DDBJ databases">
        <title>Marinobacter subterrani, a genetically tractable neutrophilic iron-oxidizing strain isolated from the Soudan Iron Mine.</title>
        <authorList>
            <person name="Bonis B.M."/>
            <person name="Gralnick J.A."/>
        </authorList>
    </citation>
    <scope>NUCLEOTIDE SEQUENCE [LARGE SCALE GENOMIC DNA]</scope>
    <source>
        <strain evidence="12 13">JG233</strain>
    </source>
</reference>
<keyword evidence="1" id="KW-0813">Transport</keyword>
<dbReference type="SMART" id="SM00382">
    <property type="entry name" value="AAA"/>
    <property type="match status" value="1"/>
</dbReference>
<dbReference type="NCBIfam" id="TIGR02142">
    <property type="entry name" value="modC_ABC"/>
    <property type="match status" value="1"/>
</dbReference>
<evidence type="ECO:0000313" key="12">
    <source>
        <dbReference type="EMBL" id="KMQ76587.1"/>
    </source>
</evidence>
<dbReference type="SUPFAM" id="SSF52540">
    <property type="entry name" value="P-loop containing nucleoside triphosphate hydrolases"/>
    <property type="match status" value="1"/>
</dbReference>
<dbReference type="Gene3D" id="2.40.50.100">
    <property type="match status" value="1"/>
</dbReference>
<dbReference type="RefSeq" id="WP_048496532.1">
    <property type="nucleotide sequence ID" value="NZ_LFBU01000001.1"/>
</dbReference>
<evidence type="ECO:0000256" key="9">
    <source>
        <dbReference type="PROSITE-ProRule" id="PRU01213"/>
    </source>
</evidence>
<evidence type="ECO:0000256" key="5">
    <source>
        <dbReference type="ARBA" id="ARBA00022741"/>
    </source>
</evidence>
<dbReference type="AlphaFoldDB" id="A0A0J7JEP0"/>
<dbReference type="GO" id="GO:0005524">
    <property type="term" value="F:ATP binding"/>
    <property type="evidence" value="ECO:0007669"/>
    <property type="project" value="UniProtKB-KW"/>
</dbReference>
<dbReference type="InterPro" id="IPR027417">
    <property type="entry name" value="P-loop_NTPase"/>
</dbReference>
<dbReference type="STRING" id="1658765.Msub_12801"/>
<dbReference type="Proteomes" id="UP000036102">
    <property type="component" value="Unassembled WGS sequence"/>
</dbReference>
<dbReference type="InterPro" id="IPR008995">
    <property type="entry name" value="Mo/tungstate-bd_C_term_dom"/>
</dbReference>
<feature type="domain" description="Mop" evidence="11">
    <location>
        <begin position="295"/>
        <end position="360"/>
    </location>
</feature>
<dbReference type="PANTHER" id="PTHR43514:SF10">
    <property type="entry name" value="MOLYBDENUM IMPORT ATP-BINDING PROTEIN MODC 2"/>
    <property type="match status" value="1"/>
</dbReference>
<organism evidence="12 13">
    <name type="scientific">Marinobacter subterrani</name>
    <dbReference type="NCBI Taxonomy" id="1658765"/>
    <lineage>
        <taxon>Bacteria</taxon>
        <taxon>Pseudomonadati</taxon>
        <taxon>Pseudomonadota</taxon>
        <taxon>Gammaproteobacteria</taxon>
        <taxon>Pseudomonadales</taxon>
        <taxon>Marinobacteraceae</taxon>
        <taxon>Marinobacter</taxon>
    </lineage>
</organism>
<name>A0A0J7JEP0_9GAMM</name>
<dbReference type="InterPro" id="IPR003439">
    <property type="entry name" value="ABC_transporter-like_ATP-bd"/>
</dbReference>